<dbReference type="GO" id="GO:0003964">
    <property type="term" value="F:RNA-directed DNA polymerase activity"/>
    <property type="evidence" value="ECO:0007669"/>
    <property type="project" value="UniProtKB-KW"/>
</dbReference>
<dbReference type="GO" id="GO:0003676">
    <property type="term" value="F:nucleic acid binding"/>
    <property type="evidence" value="ECO:0007669"/>
    <property type="project" value="InterPro"/>
</dbReference>
<feature type="domain" description="Integrase catalytic" evidence="8">
    <location>
        <begin position="226"/>
        <end position="395"/>
    </location>
</feature>
<dbReference type="GO" id="GO:0004519">
    <property type="term" value="F:endonuclease activity"/>
    <property type="evidence" value="ECO:0007669"/>
    <property type="project" value="UniProtKB-KW"/>
</dbReference>
<dbReference type="Gene3D" id="3.30.70.270">
    <property type="match status" value="1"/>
</dbReference>
<protein>
    <recommendedName>
        <fullName evidence="8">Integrase catalytic domain-containing protein</fullName>
    </recommendedName>
</protein>
<dbReference type="GO" id="GO:0015074">
    <property type="term" value="P:DNA integration"/>
    <property type="evidence" value="ECO:0007669"/>
    <property type="project" value="InterPro"/>
</dbReference>
<dbReference type="InterPro" id="IPR053134">
    <property type="entry name" value="RNA-dir_DNA_polymerase"/>
</dbReference>
<dbReference type="InterPro" id="IPR000477">
    <property type="entry name" value="RT_dom"/>
</dbReference>
<keyword evidence="4" id="KW-0540">Nuclease</keyword>
<dbReference type="Gene3D" id="3.10.10.10">
    <property type="entry name" value="HIV Type 1 Reverse Transcriptase, subunit A, domain 1"/>
    <property type="match status" value="1"/>
</dbReference>
<evidence type="ECO:0000256" key="6">
    <source>
        <dbReference type="ARBA" id="ARBA00022801"/>
    </source>
</evidence>
<dbReference type="SUPFAM" id="SSF53098">
    <property type="entry name" value="Ribonuclease H-like"/>
    <property type="match status" value="1"/>
</dbReference>
<dbReference type="Pfam" id="PF00078">
    <property type="entry name" value="RVT_1"/>
    <property type="match status" value="1"/>
</dbReference>
<keyword evidence="10" id="KW-1185">Reference proteome</keyword>
<dbReference type="GO" id="GO:0006508">
    <property type="term" value="P:proteolysis"/>
    <property type="evidence" value="ECO:0007669"/>
    <property type="project" value="UniProtKB-KW"/>
</dbReference>
<keyword evidence="2" id="KW-0808">Transferase</keyword>
<accession>A0A8J5ZNA8</accession>
<evidence type="ECO:0000256" key="5">
    <source>
        <dbReference type="ARBA" id="ARBA00022759"/>
    </source>
</evidence>
<dbReference type="InterPro" id="IPR043502">
    <property type="entry name" value="DNA/RNA_pol_sf"/>
</dbReference>
<evidence type="ECO:0000256" key="2">
    <source>
        <dbReference type="ARBA" id="ARBA00022679"/>
    </source>
</evidence>
<dbReference type="AlphaFoldDB" id="A0A8J5ZNA8"/>
<keyword evidence="3" id="KW-0548">Nucleotidyltransferase</keyword>
<dbReference type="Proteomes" id="UP000701853">
    <property type="component" value="Chromosome 5"/>
</dbReference>
<keyword evidence="1" id="KW-0645">Protease</keyword>
<dbReference type="InterPro" id="IPR001584">
    <property type="entry name" value="Integrase_cat-core"/>
</dbReference>
<dbReference type="GO" id="GO:0008233">
    <property type="term" value="F:peptidase activity"/>
    <property type="evidence" value="ECO:0007669"/>
    <property type="project" value="UniProtKB-KW"/>
</dbReference>
<gene>
    <name evidence="9" type="ORF">CXB51_010199</name>
</gene>
<dbReference type="InterPro" id="IPR036397">
    <property type="entry name" value="RNaseH_sf"/>
</dbReference>
<dbReference type="CDD" id="cd01647">
    <property type="entry name" value="RT_LTR"/>
    <property type="match status" value="1"/>
</dbReference>
<evidence type="ECO:0000256" key="7">
    <source>
        <dbReference type="ARBA" id="ARBA00022918"/>
    </source>
</evidence>
<comment type="caution">
    <text evidence="9">The sequence shown here is derived from an EMBL/GenBank/DDBJ whole genome shotgun (WGS) entry which is preliminary data.</text>
</comment>
<dbReference type="PANTHER" id="PTHR24559">
    <property type="entry name" value="TRANSPOSON TY3-I GAG-POL POLYPROTEIN"/>
    <property type="match status" value="1"/>
</dbReference>
<dbReference type="FunFam" id="3.10.10.10:FF:000007">
    <property type="entry name" value="Retrovirus-related Pol polyprotein from transposon 17.6-like Protein"/>
    <property type="match status" value="1"/>
</dbReference>
<evidence type="ECO:0000313" key="10">
    <source>
        <dbReference type="Proteomes" id="UP000701853"/>
    </source>
</evidence>
<dbReference type="EMBL" id="JAHUZN010000005">
    <property type="protein sequence ID" value="KAG8492934.1"/>
    <property type="molecule type" value="Genomic_DNA"/>
</dbReference>
<dbReference type="OrthoDB" id="2013610at2759"/>
<keyword evidence="6" id="KW-0378">Hydrolase</keyword>
<evidence type="ECO:0000256" key="4">
    <source>
        <dbReference type="ARBA" id="ARBA00022722"/>
    </source>
</evidence>
<sequence>MRMCSDYPQLNKLTIKNKYPLSRIDDLFNQFRGAFMFSKIDLHSGYHQLKVKEADVHKTAFRTQYGHYEFLVMPFGLTNAPATFMDLMNRVFQPYLDQLVMVFIDDILVYSKTEDEDDEHLRVGVRVDPYKQCWIGNSQRMCLGSTDAQQESFEKLKTILTQALVLIQPDPSKDFVDGKVVAYASCQLKTHEANYPMYDLELAAIKELNLRQRRWVELLKDYDYTIEYHPGKANVVENVGTADFGVNNDGVEIRCIEIFESYTGGQGWSVRLPTSLLAERVTMNFIIRLPLTPTNKDSVWVIVDRLTKNPCFTSQFWKKLHEALNSRLDFSTAFHPQTDGQFEREIQILEDMLRNYVIDFQGSWKESLPLAEFAYNNSFYSSIQMAPYEALYGRKSHTPLCWTKLGERRVLGPKLVSETKDKVRLIRDHLKVAFDR</sequence>
<dbReference type="InterPro" id="IPR043128">
    <property type="entry name" value="Rev_trsase/Diguanyl_cyclase"/>
</dbReference>
<keyword evidence="5" id="KW-0255">Endonuclease</keyword>
<dbReference type="SUPFAM" id="SSF56672">
    <property type="entry name" value="DNA/RNA polymerases"/>
    <property type="match status" value="1"/>
</dbReference>
<dbReference type="PANTHER" id="PTHR24559:SF447">
    <property type="entry name" value="RNA-DIRECTED DNA POLYMERASE HOMOLOG"/>
    <property type="match status" value="1"/>
</dbReference>
<evidence type="ECO:0000313" key="9">
    <source>
        <dbReference type="EMBL" id="KAG8492934.1"/>
    </source>
</evidence>
<evidence type="ECO:0000256" key="3">
    <source>
        <dbReference type="ARBA" id="ARBA00022695"/>
    </source>
</evidence>
<evidence type="ECO:0000259" key="8">
    <source>
        <dbReference type="PROSITE" id="PS50994"/>
    </source>
</evidence>
<name>A0A8J5ZNA8_9ROSI</name>
<proteinExistence type="predicted"/>
<reference evidence="9 10" key="1">
    <citation type="journal article" date="2021" name="bioRxiv">
        <title>The Gossypium anomalum genome as a resource for cotton improvement and evolutionary analysis of hybrid incompatibility.</title>
        <authorList>
            <person name="Grover C.E."/>
            <person name="Yuan D."/>
            <person name="Arick M.A."/>
            <person name="Miller E.R."/>
            <person name="Hu G."/>
            <person name="Peterson D.G."/>
            <person name="Wendel J.F."/>
            <person name="Udall J.A."/>
        </authorList>
    </citation>
    <scope>NUCLEOTIDE SEQUENCE [LARGE SCALE GENOMIC DNA]</scope>
    <source>
        <strain evidence="9">JFW-Udall</strain>
        <tissue evidence="9">Leaf</tissue>
    </source>
</reference>
<dbReference type="Gene3D" id="3.30.420.10">
    <property type="entry name" value="Ribonuclease H-like superfamily/Ribonuclease H"/>
    <property type="match status" value="1"/>
</dbReference>
<evidence type="ECO:0000256" key="1">
    <source>
        <dbReference type="ARBA" id="ARBA00022670"/>
    </source>
</evidence>
<keyword evidence="7" id="KW-0695">RNA-directed DNA polymerase</keyword>
<dbReference type="PROSITE" id="PS50994">
    <property type="entry name" value="INTEGRASE"/>
    <property type="match status" value="1"/>
</dbReference>
<organism evidence="9 10">
    <name type="scientific">Gossypium anomalum</name>
    <dbReference type="NCBI Taxonomy" id="47600"/>
    <lineage>
        <taxon>Eukaryota</taxon>
        <taxon>Viridiplantae</taxon>
        <taxon>Streptophyta</taxon>
        <taxon>Embryophyta</taxon>
        <taxon>Tracheophyta</taxon>
        <taxon>Spermatophyta</taxon>
        <taxon>Magnoliopsida</taxon>
        <taxon>eudicotyledons</taxon>
        <taxon>Gunneridae</taxon>
        <taxon>Pentapetalae</taxon>
        <taxon>rosids</taxon>
        <taxon>malvids</taxon>
        <taxon>Malvales</taxon>
        <taxon>Malvaceae</taxon>
        <taxon>Malvoideae</taxon>
        <taxon>Gossypium</taxon>
    </lineage>
</organism>
<dbReference type="InterPro" id="IPR012337">
    <property type="entry name" value="RNaseH-like_sf"/>
</dbReference>